<evidence type="ECO:0000256" key="3">
    <source>
        <dbReference type="ARBA" id="ARBA00023002"/>
    </source>
</evidence>
<dbReference type="PRINTS" id="PR00080">
    <property type="entry name" value="SDRFAMILY"/>
</dbReference>
<dbReference type="KEGG" id="sfiy:F0344_06410"/>
<accession>A0A7G7BG23</accession>
<dbReference type="PRINTS" id="PR00081">
    <property type="entry name" value="GDHRDH"/>
</dbReference>
<comment type="similarity">
    <text evidence="1 4">Belongs to the short-chain dehydrogenases/reductases (SDR) family.</text>
</comment>
<proteinExistence type="inferred from homology"/>
<dbReference type="Gene3D" id="3.40.50.720">
    <property type="entry name" value="NAD(P)-binding Rossmann-like Domain"/>
    <property type="match status" value="1"/>
</dbReference>
<dbReference type="SUPFAM" id="SSF51735">
    <property type="entry name" value="NAD(P)-binding Rossmann-fold domains"/>
    <property type="match status" value="1"/>
</dbReference>
<dbReference type="InterPro" id="IPR036291">
    <property type="entry name" value="NAD(P)-bd_dom_sf"/>
</dbReference>
<dbReference type="InterPro" id="IPR002347">
    <property type="entry name" value="SDR_fam"/>
</dbReference>
<keyword evidence="3" id="KW-0560">Oxidoreductase</keyword>
<dbReference type="PANTHER" id="PTHR43490:SF99">
    <property type="entry name" value="SHORT-CHAIN DEHYDROGENASE_REDUCTASE"/>
    <property type="match status" value="1"/>
</dbReference>
<organism evidence="5 6">
    <name type="scientific">Streptomyces finlayi</name>
    <dbReference type="NCBI Taxonomy" id="67296"/>
    <lineage>
        <taxon>Bacteria</taxon>
        <taxon>Bacillati</taxon>
        <taxon>Actinomycetota</taxon>
        <taxon>Actinomycetes</taxon>
        <taxon>Kitasatosporales</taxon>
        <taxon>Streptomycetaceae</taxon>
        <taxon>Streptomyces</taxon>
    </lineage>
</organism>
<dbReference type="RefSeq" id="WP_185297849.1">
    <property type="nucleotide sequence ID" value="NZ_CP045702.1"/>
</dbReference>
<reference evidence="6" key="1">
    <citation type="submission" date="2019-10" db="EMBL/GenBank/DDBJ databases">
        <title>Antimicrobial potential of Antarctic Bacteria.</title>
        <authorList>
            <person name="Benaud N."/>
            <person name="Edwards R.J."/>
            <person name="Ferrari B.C."/>
        </authorList>
    </citation>
    <scope>NUCLEOTIDE SEQUENCE [LARGE SCALE GENOMIC DNA]</scope>
    <source>
        <strain evidence="6">NBSH44</strain>
    </source>
</reference>
<dbReference type="EMBL" id="CP045702">
    <property type="protein sequence ID" value="QNE74288.1"/>
    <property type="molecule type" value="Genomic_DNA"/>
</dbReference>
<evidence type="ECO:0000256" key="2">
    <source>
        <dbReference type="ARBA" id="ARBA00022857"/>
    </source>
</evidence>
<keyword evidence="6" id="KW-1185">Reference proteome</keyword>
<name>A0A7G7BG23_9ACTN</name>
<evidence type="ECO:0000313" key="6">
    <source>
        <dbReference type="Proteomes" id="UP000515307"/>
    </source>
</evidence>
<dbReference type="AlphaFoldDB" id="A0A7G7BG23"/>
<keyword evidence="2" id="KW-0521">NADP</keyword>
<protein>
    <submittedName>
        <fullName evidence="5">SDR family NAD(P)-dependent oxidoreductase</fullName>
    </submittedName>
</protein>
<sequence>MTTTVTVITGANKGLGFETARRLVEAGHTVYAGARDAHRGERAAKLLGARPLLIDITDDASVAAAAAQVRAEAGRVDVLVNNAGVAGPAAPADELTAADLRYVFDTNVFGAVRTTRAFLPLLQQAARPAIVNVSSALGSLTINADPAAHGDLLPAWAPLLAYNSSKAALNMLTVVYARSLPRISVVSVDPGFTATDLNGHQGTQSVEEGAAVIVAAATAGPGTPTPAFVGATGPVPW</sequence>
<dbReference type="PANTHER" id="PTHR43490">
    <property type="entry name" value="(+)-NEOMENTHOL DEHYDROGENASE"/>
    <property type="match status" value="1"/>
</dbReference>
<dbReference type="GO" id="GO:0016491">
    <property type="term" value="F:oxidoreductase activity"/>
    <property type="evidence" value="ECO:0007669"/>
    <property type="project" value="UniProtKB-KW"/>
</dbReference>
<evidence type="ECO:0000256" key="1">
    <source>
        <dbReference type="ARBA" id="ARBA00006484"/>
    </source>
</evidence>
<gene>
    <name evidence="5" type="ORF">F0344_06410</name>
</gene>
<dbReference type="Pfam" id="PF00106">
    <property type="entry name" value="adh_short"/>
    <property type="match status" value="1"/>
</dbReference>
<dbReference type="Proteomes" id="UP000515307">
    <property type="component" value="Chromosome"/>
</dbReference>
<evidence type="ECO:0000313" key="5">
    <source>
        <dbReference type="EMBL" id="QNE74288.1"/>
    </source>
</evidence>
<evidence type="ECO:0000256" key="4">
    <source>
        <dbReference type="RuleBase" id="RU000363"/>
    </source>
</evidence>